<gene>
    <name evidence="6" type="ORF">ALTATR162_LOCUS4084</name>
</gene>
<dbReference type="PANTHER" id="PTHR12483">
    <property type="entry name" value="SOLUTE CARRIER FAMILY 31 COPPER TRANSPORTERS"/>
    <property type="match status" value="1"/>
</dbReference>
<dbReference type="RefSeq" id="XP_043167629.1">
    <property type="nucleotide sequence ID" value="XM_043311694.1"/>
</dbReference>
<dbReference type="PANTHER" id="PTHR12483:SF27">
    <property type="entry name" value="COPPER TRANSPORT PROTEIN CTR1"/>
    <property type="match status" value="1"/>
</dbReference>
<evidence type="ECO:0000256" key="4">
    <source>
        <dbReference type="ARBA" id="ARBA00023136"/>
    </source>
</evidence>
<dbReference type="Pfam" id="PF04145">
    <property type="entry name" value="Ctr"/>
    <property type="match status" value="1"/>
</dbReference>
<keyword evidence="4 5" id="KW-0472">Membrane</keyword>
<dbReference type="AlphaFoldDB" id="A0A8J2HXT0"/>
<keyword evidence="7" id="KW-1185">Reference proteome</keyword>
<keyword evidence="2 5" id="KW-0812">Transmembrane</keyword>
<keyword evidence="5" id="KW-0187">Copper transport</keyword>
<dbReference type="EMBL" id="CAJRGZ010000017">
    <property type="protein sequence ID" value="CAG5156286.1"/>
    <property type="molecule type" value="Genomic_DNA"/>
</dbReference>
<evidence type="ECO:0000256" key="2">
    <source>
        <dbReference type="ARBA" id="ARBA00022692"/>
    </source>
</evidence>
<keyword evidence="5" id="KW-0186">Copper</keyword>
<reference evidence="6" key="1">
    <citation type="submission" date="2021-05" db="EMBL/GenBank/DDBJ databases">
        <authorList>
            <person name="Stam R."/>
        </authorList>
    </citation>
    <scope>NUCLEOTIDE SEQUENCE</scope>
    <source>
        <strain evidence="6">CS162</strain>
    </source>
</reference>
<protein>
    <recommendedName>
        <fullName evidence="5">Copper transport protein</fullName>
    </recommendedName>
</protein>
<dbReference type="GO" id="GO:0005375">
    <property type="term" value="F:copper ion transmembrane transporter activity"/>
    <property type="evidence" value="ECO:0007669"/>
    <property type="project" value="UniProtKB-UniRule"/>
</dbReference>
<proteinExistence type="inferred from homology"/>
<feature type="transmembrane region" description="Helical" evidence="5">
    <location>
        <begin position="134"/>
        <end position="160"/>
    </location>
</feature>
<keyword evidence="5" id="KW-0406">Ion transport</keyword>
<name>A0A8J2HXT0_9PLEO</name>
<accession>A0A8J2HXT0</accession>
<dbReference type="GO" id="GO:0005886">
    <property type="term" value="C:plasma membrane"/>
    <property type="evidence" value="ECO:0007669"/>
    <property type="project" value="TreeGrafter"/>
</dbReference>
<evidence type="ECO:0000256" key="5">
    <source>
        <dbReference type="RuleBase" id="RU367022"/>
    </source>
</evidence>
<evidence type="ECO:0000313" key="6">
    <source>
        <dbReference type="EMBL" id="CAG5156286.1"/>
    </source>
</evidence>
<dbReference type="OrthoDB" id="73901at2759"/>
<dbReference type="InterPro" id="IPR007274">
    <property type="entry name" value="Cop_transporter"/>
</dbReference>
<evidence type="ECO:0000256" key="3">
    <source>
        <dbReference type="ARBA" id="ARBA00022989"/>
    </source>
</evidence>
<keyword evidence="3 5" id="KW-1133">Transmembrane helix</keyword>
<comment type="similarity">
    <text evidence="5">Belongs to the copper transporter (Ctr) (TC 1.A.56) family. SLC31A subfamily.</text>
</comment>
<evidence type="ECO:0000313" key="7">
    <source>
        <dbReference type="Proteomes" id="UP000676310"/>
    </source>
</evidence>
<dbReference type="Proteomes" id="UP000676310">
    <property type="component" value="Unassembled WGS sequence"/>
</dbReference>
<comment type="subcellular location">
    <subcellularLocation>
        <location evidence="1 5">Membrane</location>
        <topology evidence="1 5">Multi-pass membrane protein</topology>
    </subcellularLocation>
</comment>
<feature type="transmembrane region" description="Helical" evidence="5">
    <location>
        <begin position="28"/>
        <end position="48"/>
    </location>
</feature>
<keyword evidence="5" id="KW-0813">Transport</keyword>
<evidence type="ECO:0000256" key="1">
    <source>
        <dbReference type="ARBA" id="ARBA00004141"/>
    </source>
</evidence>
<comment type="caution">
    <text evidence="6">The sequence shown here is derived from an EMBL/GenBank/DDBJ whole genome shotgun (WGS) entry which is preliminary data.</text>
</comment>
<sequence length="183" mass="20511">MDISGMASTFSSSTRVTLWFTEWTTTTTGTYVLTIFFLFFLGIFNRFLKKLDRGARGHARQWSRTLRQQPLELDDKERQEIEPLSPAEPQLLAAEETGISRDSNTSRKSFWIAQAPWSIKKDGTSAALEFVRALIGYILMLAVMTYNIGFLFAVTGSVLFGELLFGRYTRGGSASIAEDGCHS</sequence>
<organism evidence="6 7">
    <name type="scientific">Alternaria atra</name>
    <dbReference type="NCBI Taxonomy" id="119953"/>
    <lineage>
        <taxon>Eukaryota</taxon>
        <taxon>Fungi</taxon>
        <taxon>Dikarya</taxon>
        <taxon>Ascomycota</taxon>
        <taxon>Pezizomycotina</taxon>
        <taxon>Dothideomycetes</taxon>
        <taxon>Pleosporomycetidae</taxon>
        <taxon>Pleosporales</taxon>
        <taxon>Pleosporineae</taxon>
        <taxon>Pleosporaceae</taxon>
        <taxon>Alternaria</taxon>
        <taxon>Alternaria sect. Ulocladioides</taxon>
    </lineage>
</organism>
<dbReference type="GeneID" id="67015712"/>